<dbReference type="Proteomes" id="UP000023152">
    <property type="component" value="Unassembled WGS sequence"/>
</dbReference>
<proteinExistence type="predicted"/>
<evidence type="ECO:0000313" key="2">
    <source>
        <dbReference type="EMBL" id="ETO28316.1"/>
    </source>
</evidence>
<evidence type="ECO:0000313" key="3">
    <source>
        <dbReference type="Proteomes" id="UP000023152"/>
    </source>
</evidence>
<feature type="region of interest" description="Disordered" evidence="1">
    <location>
        <begin position="15"/>
        <end position="49"/>
    </location>
</feature>
<keyword evidence="3" id="KW-1185">Reference proteome</keyword>
<protein>
    <submittedName>
        <fullName evidence="2">Uncharacterized protein</fullName>
    </submittedName>
</protein>
<accession>X6NQN0</accession>
<reference evidence="2 3" key="1">
    <citation type="journal article" date="2013" name="Curr. Biol.">
        <title>The Genome of the Foraminiferan Reticulomyxa filosa.</title>
        <authorList>
            <person name="Glockner G."/>
            <person name="Hulsmann N."/>
            <person name="Schleicher M."/>
            <person name="Noegel A.A."/>
            <person name="Eichinger L."/>
            <person name="Gallinger C."/>
            <person name="Pawlowski J."/>
            <person name="Sierra R."/>
            <person name="Euteneuer U."/>
            <person name="Pillet L."/>
            <person name="Moustafa A."/>
            <person name="Platzer M."/>
            <person name="Groth M."/>
            <person name="Szafranski K."/>
            <person name="Schliwa M."/>
        </authorList>
    </citation>
    <scope>NUCLEOTIDE SEQUENCE [LARGE SCALE GENOMIC DNA]</scope>
</reference>
<organism evidence="2 3">
    <name type="scientific">Reticulomyxa filosa</name>
    <dbReference type="NCBI Taxonomy" id="46433"/>
    <lineage>
        <taxon>Eukaryota</taxon>
        <taxon>Sar</taxon>
        <taxon>Rhizaria</taxon>
        <taxon>Retaria</taxon>
        <taxon>Foraminifera</taxon>
        <taxon>Monothalamids</taxon>
        <taxon>Reticulomyxidae</taxon>
        <taxon>Reticulomyxa</taxon>
    </lineage>
</organism>
<feature type="compositionally biased region" description="Basic and acidic residues" evidence="1">
    <location>
        <begin position="38"/>
        <end position="49"/>
    </location>
</feature>
<dbReference type="EMBL" id="ASPP01006729">
    <property type="protein sequence ID" value="ETO28316.1"/>
    <property type="molecule type" value="Genomic_DNA"/>
</dbReference>
<gene>
    <name evidence="2" type="ORF">RFI_08816</name>
</gene>
<sequence length="102" mass="12205">MVRTLTVEMLKYHAKDDGDEEEDERAKVGSPKTKKKKENGNEKSDEQRVENLSSLLQDRVYEDFFDQAFEIEDRCRDVDVDTLKFSVIYFIFFKKKKKKEEK</sequence>
<evidence type="ECO:0000256" key="1">
    <source>
        <dbReference type="SAM" id="MobiDB-lite"/>
    </source>
</evidence>
<dbReference type="AlphaFoldDB" id="X6NQN0"/>
<comment type="caution">
    <text evidence="2">The sequence shown here is derived from an EMBL/GenBank/DDBJ whole genome shotgun (WGS) entry which is preliminary data.</text>
</comment>
<name>X6NQN0_RETFI</name>